<feature type="binding site" evidence="5">
    <location>
        <position position="345"/>
    </location>
    <ligand>
        <name>Zn(2+)</name>
        <dbReference type="ChEBI" id="CHEBI:29105"/>
    </ligand>
</feature>
<comment type="cofactor">
    <cofactor evidence="5">
        <name>Zn(2+)</name>
        <dbReference type="ChEBI" id="CHEBI:29105"/>
    </cofactor>
    <text evidence="5">Binds 1 zinc ion per subunit.</text>
</comment>
<sequence>MTEEFGFQVGTRLAGTQGRTGVISTPHGEIRTPAFIPVGTKATVKAVLPEQMAELGAQALLANAYHLYLQPGADIVDEAGGLGRFMNWPGPTFTDSGGFQVMSLGAGFKKVIAMSADRVADDQAIAPNRERLSHVDDDGVTFKSHLNGSMHRFTPEVSMQVQHQLGADIIFAFDELTTLMNTRAYQEESLERTRLWAERCLVEHDRLTVERADKPYQALFGVLQGAQYEDLRRKAARDLGSMTMPGADGPRGFDGFGIGGALEKENLGTIVGWVCEELPEDRPRHLLGISEPDDLFAAVAAGADTFDCVQPSRVGRNGAIYGPDGRFNVTTAVNRRAFEPIDEECDCYTCAHYTRAYLHHLFKGKELLAFTLATIHNERFTVRLVDRIRESIDNGDFDAFREEFLGRFYR</sequence>
<dbReference type="InterPro" id="IPR050076">
    <property type="entry name" value="ArchSynthase1/Queuine_TRR"/>
</dbReference>
<dbReference type="InterPro" id="IPR002616">
    <property type="entry name" value="tRNA_ribo_trans-like"/>
</dbReference>
<comment type="catalytic activity">
    <reaction evidence="5">
        <text>7-aminomethyl-7-carbaguanine + guanosine(34) in tRNA = 7-aminomethyl-7-carbaguanosine(34) in tRNA + guanine</text>
        <dbReference type="Rhea" id="RHEA:24104"/>
        <dbReference type="Rhea" id="RHEA-COMP:10341"/>
        <dbReference type="Rhea" id="RHEA-COMP:10342"/>
        <dbReference type="ChEBI" id="CHEBI:16235"/>
        <dbReference type="ChEBI" id="CHEBI:58703"/>
        <dbReference type="ChEBI" id="CHEBI:74269"/>
        <dbReference type="ChEBI" id="CHEBI:82833"/>
        <dbReference type="EC" id="2.4.2.29"/>
    </reaction>
</comment>
<feature type="binding site" evidence="5">
    <location>
        <position position="347"/>
    </location>
    <ligand>
        <name>Zn(2+)</name>
        <dbReference type="ChEBI" id="CHEBI:29105"/>
    </ligand>
</feature>
<comment type="caution">
    <text evidence="5">Lacks conserved residue(s) required for the propagation of feature annotation.</text>
</comment>
<dbReference type="HAMAP" id="MF_00168">
    <property type="entry name" value="Q_tRNA_Tgt"/>
    <property type="match status" value="1"/>
</dbReference>
<evidence type="ECO:0000313" key="8">
    <source>
        <dbReference type="Proteomes" id="UP001442841"/>
    </source>
</evidence>
<comment type="pathway">
    <text evidence="5">tRNA modification; tRNA-queuosine biosynthesis.</text>
</comment>
<feature type="binding site" evidence="5">
    <location>
        <begin position="95"/>
        <end position="99"/>
    </location>
    <ligand>
        <name>substrate</name>
    </ligand>
</feature>
<feature type="binding site" evidence="5">
    <location>
        <position position="376"/>
    </location>
    <ligand>
        <name>Zn(2+)</name>
        <dbReference type="ChEBI" id="CHEBI:29105"/>
    </ligand>
</feature>
<keyword evidence="5" id="KW-0862">Zinc</keyword>
<dbReference type="PANTHER" id="PTHR46499:SF1">
    <property type="entry name" value="QUEUINE TRNA-RIBOSYLTRANSFERASE"/>
    <property type="match status" value="1"/>
</dbReference>
<dbReference type="NCBIfam" id="TIGR00449">
    <property type="entry name" value="tgt_general"/>
    <property type="match status" value="1"/>
</dbReference>
<dbReference type="EC" id="2.4.2.29" evidence="5"/>
<keyword evidence="8" id="KW-1185">Reference proteome</keyword>
<keyword evidence="3 5" id="KW-0819">tRNA processing</keyword>
<evidence type="ECO:0000256" key="2">
    <source>
        <dbReference type="ARBA" id="ARBA00022679"/>
    </source>
</evidence>
<name>A0ABZ3FM43_9ACTN</name>
<dbReference type="GO" id="GO:0016757">
    <property type="term" value="F:glycosyltransferase activity"/>
    <property type="evidence" value="ECO:0007669"/>
    <property type="project" value="UniProtKB-KW"/>
</dbReference>
<feature type="binding site" evidence="5">
    <location>
        <position position="260"/>
    </location>
    <ligand>
        <name>substrate</name>
    </ligand>
</feature>
<dbReference type="Gene3D" id="3.20.20.105">
    <property type="entry name" value="Queuine tRNA-ribosyltransferase-like"/>
    <property type="match status" value="1"/>
</dbReference>
<comment type="function">
    <text evidence="5">Catalyzes the base-exchange of a guanine (G) residue with the queuine precursor 7-aminomethyl-7-deazaguanine (PreQ1) at position 34 (anticodon wobble position) in tRNAs with GU(N) anticodons (tRNA-Asp, -Asn, -His and -Tyr). Catalysis occurs through a double-displacement mechanism. The nucleophile active site attacks the C1' of nucleotide 34 to detach the guanine base from the RNA, forming a covalent enzyme-RNA intermediate. The proton acceptor active site deprotonates the incoming PreQ1, allowing a nucleophilic attack on the C1' of the ribose to form the product. After dissociation, two additional enzymatic reactions on the tRNA convert PreQ1 to queuine (Q), resulting in the hypermodified nucleoside queuosine (7-(((4,5-cis-dihydroxy-2-cyclopenten-1-yl)amino)methyl)-7-deazaguanosine).</text>
</comment>
<keyword evidence="4 5" id="KW-0671">Queuosine biosynthesis</keyword>
<feature type="domain" description="tRNA-guanine(15) transglycosylase-like" evidence="6">
    <location>
        <begin position="17"/>
        <end position="408"/>
    </location>
</feature>
<dbReference type="EMBL" id="CP154795">
    <property type="protein sequence ID" value="XAN07102.1"/>
    <property type="molecule type" value="Genomic_DNA"/>
</dbReference>
<evidence type="ECO:0000259" key="6">
    <source>
        <dbReference type="Pfam" id="PF01702"/>
    </source>
</evidence>
<keyword evidence="5" id="KW-0479">Metal-binding</keyword>
<organism evidence="7 8">
    <name type="scientific">Ammonicoccus fulvus</name>
    <dbReference type="NCBI Taxonomy" id="3138240"/>
    <lineage>
        <taxon>Bacteria</taxon>
        <taxon>Bacillati</taxon>
        <taxon>Actinomycetota</taxon>
        <taxon>Actinomycetes</taxon>
        <taxon>Propionibacteriales</taxon>
        <taxon>Propionibacteriaceae</taxon>
        <taxon>Ammonicoccus</taxon>
    </lineage>
</organism>
<dbReference type="Pfam" id="PF01702">
    <property type="entry name" value="TGT"/>
    <property type="match status" value="1"/>
</dbReference>
<dbReference type="RefSeq" id="WP_425308555.1">
    <property type="nucleotide sequence ID" value="NZ_CP154795.1"/>
</dbReference>
<feature type="binding site" evidence="5">
    <location>
        <position position="174"/>
    </location>
    <ligand>
        <name>substrate</name>
    </ligand>
</feature>
<evidence type="ECO:0000256" key="1">
    <source>
        <dbReference type="ARBA" id="ARBA00022676"/>
    </source>
</evidence>
<dbReference type="InterPro" id="IPR036511">
    <property type="entry name" value="TGT-like_sf"/>
</dbReference>
<comment type="similarity">
    <text evidence="5">Belongs to the queuine tRNA-ribosyltransferase family.</text>
</comment>
<feature type="binding site" evidence="5">
    <location>
        <position position="224"/>
    </location>
    <ligand>
        <name>substrate</name>
    </ligand>
</feature>
<evidence type="ECO:0000256" key="4">
    <source>
        <dbReference type="ARBA" id="ARBA00022785"/>
    </source>
</evidence>
<dbReference type="Proteomes" id="UP001442841">
    <property type="component" value="Chromosome"/>
</dbReference>
<keyword evidence="1 5" id="KW-0328">Glycosyltransferase</keyword>
<dbReference type="PANTHER" id="PTHR46499">
    <property type="entry name" value="QUEUINE TRNA-RIBOSYLTRANSFERASE"/>
    <property type="match status" value="1"/>
</dbReference>
<comment type="subunit">
    <text evidence="5">Homodimer. Within each dimer, one monomer is responsible for RNA recognition and catalysis, while the other monomer binds to the replacement base PreQ1.</text>
</comment>
<accession>A0ABZ3FM43</accession>
<evidence type="ECO:0000313" key="7">
    <source>
        <dbReference type="EMBL" id="XAN07102.1"/>
    </source>
</evidence>
<feature type="binding site" evidence="5">
    <location>
        <position position="350"/>
    </location>
    <ligand>
        <name>Zn(2+)</name>
        <dbReference type="ChEBI" id="CHEBI:29105"/>
    </ligand>
</feature>
<dbReference type="NCBIfam" id="TIGR00430">
    <property type="entry name" value="Q_tRNA_tgt"/>
    <property type="match status" value="1"/>
</dbReference>
<feature type="active site" description="Proton acceptor" evidence="5">
    <location>
        <position position="95"/>
    </location>
</feature>
<keyword evidence="2 5" id="KW-0808">Transferase</keyword>
<dbReference type="InterPro" id="IPR004803">
    <property type="entry name" value="TGT"/>
</dbReference>
<dbReference type="SUPFAM" id="SSF51713">
    <property type="entry name" value="tRNA-guanine transglycosylase"/>
    <property type="match status" value="1"/>
</dbReference>
<proteinExistence type="inferred from homology"/>
<evidence type="ECO:0000256" key="5">
    <source>
        <dbReference type="HAMAP-Rule" id="MF_00168"/>
    </source>
</evidence>
<feature type="active site" description="Nucleophile" evidence="5">
    <location>
        <position position="307"/>
    </location>
</feature>
<gene>
    <name evidence="5 7" type="primary">tgt</name>
    <name evidence="7" type="ORF">AADG42_07270</name>
</gene>
<reference evidence="7 8" key="1">
    <citation type="submission" date="2024-04" db="EMBL/GenBank/DDBJ databases">
        <title>Isolation of an actinomycete strain from pig manure.</title>
        <authorList>
            <person name="Gong T."/>
            <person name="Yu Z."/>
            <person name="An M."/>
            <person name="Wei C."/>
            <person name="Yang W."/>
            <person name="Liu L."/>
        </authorList>
    </citation>
    <scope>NUCLEOTIDE SEQUENCE [LARGE SCALE GENOMIC DNA]</scope>
    <source>
        <strain evidence="7 8">ZF39</strain>
    </source>
</reference>
<evidence type="ECO:0000256" key="3">
    <source>
        <dbReference type="ARBA" id="ARBA00022694"/>
    </source>
</evidence>
<protein>
    <recommendedName>
        <fullName evidence="5">Queuine tRNA-ribosyltransferase</fullName>
        <ecNumber evidence="5">2.4.2.29</ecNumber>
    </recommendedName>
    <alternativeName>
        <fullName evidence="5">Guanine insertion enzyme</fullName>
    </alternativeName>
    <alternativeName>
        <fullName evidence="5">tRNA-guanine transglycosylase</fullName>
    </alternativeName>
</protein>